<organism evidence="3 4">
    <name type="scientific">Anaeramoeba flamelloides</name>
    <dbReference type="NCBI Taxonomy" id="1746091"/>
    <lineage>
        <taxon>Eukaryota</taxon>
        <taxon>Metamonada</taxon>
        <taxon>Anaeramoebidae</taxon>
        <taxon>Anaeramoeba</taxon>
    </lineage>
</organism>
<dbReference type="Proteomes" id="UP001150062">
    <property type="component" value="Unassembled WGS sequence"/>
</dbReference>
<dbReference type="EMBL" id="JAOAOG010000028">
    <property type="protein sequence ID" value="KAJ6253857.1"/>
    <property type="molecule type" value="Genomic_DNA"/>
</dbReference>
<proteinExistence type="predicted"/>
<dbReference type="InterPro" id="IPR001005">
    <property type="entry name" value="SANT/Myb"/>
</dbReference>
<dbReference type="Pfam" id="PF00249">
    <property type="entry name" value="Myb_DNA-binding"/>
    <property type="match status" value="1"/>
</dbReference>
<dbReference type="InterPro" id="IPR009057">
    <property type="entry name" value="Homeodomain-like_sf"/>
</dbReference>
<feature type="domain" description="Myb-like" evidence="2">
    <location>
        <begin position="269"/>
        <end position="321"/>
    </location>
</feature>
<feature type="compositionally biased region" description="Basic and acidic residues" evidence="1">
    <location>
        <begin position="526"/>
        <end position="537"/>
    </location>
</feature>
<protein>
    <submittedName>
        <fullName evidence="3">Fungal specific transcription factor domain-containing protein</fullName>
    </submittedName>
</protein>
<evidence type="ECO:0000256" key="1">
    <source>
        <dbReference type="SAM" id="MobiDB-lite"/>
    </source>
</evidence>
<dbReference type="PROSITE" id="PS50090">
    <property type="entry name" value="MYB_LIKE"/>
    <property type="match status" value="1"/>
</dbReference>
<feature type="region of interest" description="Disordered" evidence="1">
    <location>
        <begin position="336"/>
        <end position="399"/>
    </location>
</feature>
<feature type="region of interest" description="Disordered" evidence="1">
    <location>
        <begin position="602"/>
        <end position="638"/>
    </location>
</feature>
<dbReference type="CDD" id="cd00167">
    <property type="entry name" value="SANT"/>
    <property type="match status" value="1"/>
</dbReference>
<name>A0ABQ8ZAW8_9EUKA</name>
<evidence type="ECO:0000259" key="2">
    <source>
        <dbReference type="PROSITE" id="PS50090"/>
    </source>
</evidence>
<feature type="compositionally biased region" description="Polar residues" evidence="1">
    <location>
        <begin position="207"/>
        <end position="231"/>
    </location>
</feature>
<dbReference type="Gene3D" id="1.10.10.60">
    <property type="entry name" value="Homeodomain-like"/>
    <property type="match status" value="1"/>
</dbReference>
<evidence type="ECO:0000313" key="4">
    <source>
        <dbReference type="Proteomes" id="UP001150062"/>
    </source>
</evidence>
<feature type="region of interest" description="Disordered" evidence="1">
    <location>
        <begin position="512"/>
        <end position="537"/>
    </location>
</feature>
<feature type="compositionally biased region" description="Basic and acidic residues" evidence="1">
    <location>
        <begin position="622"/>
        <end position="635"/>
    </location>
</feature>
<keyword evidence="4" id="KW-1185">Reference proteome</keyword>
<feature type="compositionally biased region" description="Low complexity" evidence="1">
    <location>
        <begin position="602"/>
        <end position="621"/>
    </location>
</feature>
<comment type="caution">
    <text evidence="3">The sequence shown here is derived from an EMBL/GenBank/DDBJ whole genome shotgun (WGS) entry which is preliminary data.</text>
</comment>
<feature type="region of interest" description="Disordered" evidence="1">
    <location>
        <begin position="161"/>
        <end position="231"/>
    </location>
</feature>
<reference evidence="3" key="1">
    <citation type="submission" date="2022-08" db="EMBL/GenBank/DDBJ databases">
        <title>Novel sulfate-reducing endosymbionts in the free-living metamonad Anaeramoeba.</title>
        <authorList>
            <person name="Jerlstrom-Hultqvist J."/>
            <person name="Cepicka I."/>
            <person name="Gallot-Lavallee L."/>
            <person name="Salas-Leiva D."/>
            <person name="Curtis B.A."/>
            <person name="Zahonova K."/>
            <person name="Pipaliya S."/>
            <person name="Dacks J."/>
            <person name="Roger A.J."/>
        </authorList>
    </citation>
    <scope>NUCLEOTIDE SEQUENCE</scope>
    <source>
        <strain evidence="3">Schooner1</strain>
    </source>
</reference>
<feature type="compositionally biased region" description="Basic residues" evidence="1">
    <location>
        <begin position="336"/>
        <end position="349"/>
    </location>
</feature>
<sequence length="734" mass="86699">MSRRNLISEQNSHLIQRSLFFKPQNNKNTNFQEYPPLYPKKFSNQLIFHLQLSNKKDYLNLFPQQNSLHLKTEKEDEDEDCDGDEENKIIQEQQKKQVKEKQIDKVTTLNTNTLTKEQRISCYKNFILKTKICRSEHGIFGVHLNSKDYRINYQFNNKSKFQQKQLTPSQNQNQNQNQKQKQKQNQKQNQNQNQNQKQTNTQPQTKLDLQTNPTQTQKRTRRNQNLNKNQGLLRSLPHDWNKWTRTKRRTWLAFGTNNNLFYLNFNHPGQELKVGMWTQEEEEVFLKRCKEFGVNRGWGLFSQAIQGRIGKDCLDHFKLKLKNDTKFFQEYNDKYRKHKANPKRARTKPKSTTNRIGERKRKAVDPNFSKQIPIDRPNATNTNTQPIKQKRKSSRLRSKQILKSQGITNKINYDKLALQTLSKQSQSISRNLVPITFTENEIMTRKTLLNKKFQEFEDLTLTNIDPLKEFAFLKQWIKEEEEDQEGVRGAGGERIMKNFELNEDYDDEFSFTDEEEEEFEEEQEEEIKKNENENENGRKLNTMAIGKTQNEKIVKANTLTNNEISSNLIFNQDRNNGIQGLQTKKSNLQNIIYQNVEFNFNVPTNRNKNKNKNLNDQNNKALNEKNIDPNQKKKEEEEEQYLNPLPGLLDYITGVEIKAPCLSATGYVLDQTTWEKELKKNPPNICPFTKAIIQPQSLILLTSKNISQYLPKILNLDFNKLNLLTKEQYLEKKN</sequence>
<evidence type="ECO:0000313" key="3">
    <source>
        <dbReference type="EMBL" id="KAJ6253857.1"/>
    </source>
</evidence>
<feature type="compositionally biased region" description="Basic residues" evidence="1">
    <location>
        <begin position="388"/>
        <end position="399"/>
    </location>
</feature>
<gene>
    <name evidence="3" type="ORF">M0813_13275</name>
</gene>
<dbReference type="SUPFAM" id="SSF46689">
    <property type="entry name" value="Homeodomain-like"/>
    <property type="match status" value="1"/>
</dbReference>
<accession>A0ABQ8ZAW8</accession>
<feature type="compositionally biased region" description="Low complexity" evidence="1">
    <location>
        <begin position="161"/>
        <end position="206"/>
    </location>
</feature>
<feature type="compositionally biased region" description="Acidic residues" evidence="1">
    <location>
        <begin position="512"/>
        <end position="525"/>
    </location>
</feature>
<dbReference type="SMART" id="SM00717">
    <property type="entry name" value="SANT"/>
    <property type="match status" value="1"/>
</dbReference>